<dbReference type="Proteomes" id="UP000789396">
    <property type="component" value="Unassembled WGS sequence"/>
</dbReference>
<sequence>MRLLLVILLFLIVGSHALSQADCKNECSDLNAPNVEKCAQECQIAGSAKNLIRRGGSNCCEKYRGWGFVNENDIVKACYDRFARGESEPCKGTTCIKPCGIDMGCYGKCAAAAFSCGWCQTH</sequence>
<dbReference type="AlphaFoldDB" id="A0A9N9FAF0"/>
<feature type="chain" id="PRO_5040213537" evidence="1">
    <location>
        <begin position="18"/>
        <end position="122"/>
    </location>
</feature>
<keyword evidence="3" id="KW-1185">Reference proteome</keyword>
<proteinExistence type="predicted"/>
<gene>
    <name evidence="2" type="ORF">RFULGI_LOCUS3325</name>
</gene>
<dbReference type="OrthoDB" id="10288147at2759"/>
<organism evidence="2 3">
    <name type="scientific">Racocetra fulgida</name>
    <dbReference type="NCBI Taxonomy" id="60492"/>
    <lineage>
        <taxon>Eukaryota</taxon>
        <taxon>Fungi</taxon>
        <taxon>Fungi incertae sedis</taxon>
        <taxon>Mucoromycota</taxon>
        <taxon>Glomeromycotina</taxon>
        <taxon>Glomeromycetes</taxon>
        <taxon>Diversisporales</taxon>
        <taxon>Gigasporaceae</taxon>
        <taxon>Racocetra</taxon>
    </lineage>
</organism>
<evidence type="ECO:0000256" key="1">
    <source>
        <dbReference type="SAM" id="SignalP"/>
    </source>
</evidence>
<name>A0A9N9FAF0_9GLOM</name>
<comment type="caution">
    <text evidence="2">The sequence shown here is derived from an EMBL/GenBank/DDBJ whole genome shotgun (WGS) entry which is preliminary data.</text>
</comment>
<accession>A0A9N9FAF0</accession>
<evidence type="ECO:0000313" key="3">
    <source>
        <dbReference type="Proteomes" id="UP000789396"/>
    </source>
</evidence>
<reference evidence="2" key="1">
    <citation type="submission" date="2021-06" db="EMBL/GenBank/DDBJ databases">
        <authorList>
            <person name="Kallberg Y."/>
            <person name="Tangrot J."/>
            <person name="Rosling A."/>
        </authorList>
    </citation>
    <scope>NUCLEOTIDE SEQUENCE</scope>
    <source>
        <strain evidence="2">IN212</strain>
    </source>
</reference>
<feature type="signal peptide" evidence="1">
    <location>
        <begin position="1"/>
        <end position="17"/>
    </location>
</feature>
<dbReference type="EMBL" id="CAJVPZ010002865">
    <property type="protein sequence ID" value="CAG8520460.1"/>
    <property type="molecule type" value="Genomic_DNA"/>
</dbReference>
<keyword evidence="1" id="KW-0732">Signal</keyword>
<evidence type="ECO:0000313" key="2">
    <source>
        <dbReference type="EMBL" id="CAG8520460.1"/>
    </source>
</evidence>
<protein>
    <submittedName>
        <fullName evidence="2">6525_t:CDS:1</fullName>
    </submittedName>
</protein>